<comment type="caution">
    <text evidence="2">The sequence shown here is derived from an EMBL/GenBank/DDBJ whole genome shotgun (WGS) entry which is preliminary data.</text>
</comment>
<dbReference type="AlphaFoldDB" id="A0A8H7UWD3"/>
<keyword evidence="3" id="KW-1185">Reference proteome</keyword>
<evidence type="ECO:0000313" key="2">
    <source>
        <dbReference type="EMBL" id="KAG2193119.1"/>
    </source>
</evidence>
<dbReference type="PANTHER" id="PTHR31569">
    <property type="entry name" value="SWIM-TYPE DOMAIN-CONTAINING PROTEIN"/>
    <property type="match status" value="1"/>
</dbReference>
<gene>
    <name evidence="2" type="ORF">INT47_003110</name>
</gene>
<dbReference type="OrthoDB" id="2441661at2759"/>
<dbReference type="Proteomes" id="UP000603453">
    <property type="component" value="Unassembled WGS sequence"/>
</dbReference>
<accession>A0A8H7UWD3</accession>
<organism evidence="2 3">
    <name type="scientific">Mucor saturninus</name>
    <dbReference type="NCBI Taxonomy" id="64648"/>
    <lineage>
        <taxon>Eukaryota</taxon>
        <taxon>Fungi</taxon>
        <taxon>Fungi incertae sedis</taxon>
        <taxon>Mucoromycota</taxon>
        <taxon>Mucoromycotina</taxon>
        <taxon>Mucoromycetes</taxon>
        <taxon>Mucorales</taxon>
        <taxon>Mucorineae</taxon>
        <taxon>Mucoraceae</taxon>
        <taxon>Mucor</taxon>
    </lineage>
</organism>
<proteinExistence type="predicted"/>
<dbReference type="EMBL" id="JAEPRD010000248">
    <property type="protein sequence ID" value="KAG2193119.1"/>
    <property type="molecule type" value="Genomic_DNA"/>
</dbReference>
<name>A0A8H7UWD3_9FUNG</name>
<dbReference type="InterPro" id="IPR052579">
    <property type="entry name" value="Zinc_finger_SWIM"/>
</dbReference>
<evidence type="ECO:0000259" key="1">
    <source>
        <dbReference type="PROSITE" id="PS50802"/>
    </source>
</evidence>
<evidence type="ECO:0000313" key="3">
    <source>
        <dbReference type="Proteomes" id="UP000603453"/>
    </source>
</evidence>
<reference evidence="2" key="1">
    <citation type="submission" date="2020-12" db="EMBL/GenBank/DDBJ databases">
        <title>Metabolic potential, ecology and presence of endohyphal bacteria is reflected in genomic diversity of Mucoromycotina.</title>
        <authorList>
            <person name="Muszewska A."/>
            <person name="Okrasinska A."/>
            <person name="Steczkiewicz K."/>
            <person name="Drgas O."/>
            <person name="Orlowska M."/>
            <person name="Perlinska-Lenart U."/>
            <person name="Aleksandrzak-Piekarczyk T."/>
            <person name="Szatraj K."/>
            <person name="Zielenkiewicz U."/>
            <person name="Pilsyk S."/>
            <person name="Malc E."/>
            <person name="Mieczkowski P."/>
            <person name="Kruszewska J.S."/>
            <person name="Biernat P."/>
            <person name="Pawlowska J."/>
        </authorList>
    </citation>
    <scope>NUCLEOTIDE SEQUENCE</scope>
    <source>
        <strain evidence="2">WA0000017839</strain>
    </source>
</reference>
<protein>
    <recommendedName>
        <fullName evidence="1">OTU domain-containing protein</fullName>
    </recommendedName>
</protein>
<dbReference type="PROSITE" id="PS50802">
    <property type="entry name" value="OTU"/>
    <property type="match status" value="1"/>
</dbReference>
<feature type="domain" description="OTU" evidence="1">
    <location>
        <begin position="379"/>
        <end position="431"/>
    </location>
</feature>
<dbReference type="PANTHER" id="PTHR31569:SF4">
    <property type="entry name" value="SWIM-TYPE DOMAIN-CONTAINING PROTEIN"/>
    <property type="match status" value="1"/>
</dbReference>
<dbReference type="InterPro" id="IPR003323">
    <property type="entry name" value="OTU_dom"/>
</dbReference>
<sequence length="431" mass="49328">MQLEVRSFLKIVQKMAFVCSTLEHFKAAKAEYDAFVSRPELCTKDGSIILRKYLEFMMKKATFWAGYHVNSLMHMGNRTPNRVEAAHADIERHAHTSSGSVSVVTDKINAWTVTDRRDRTEQEDYLVTQGGDWFELNIIYLVEEYRDLQSTREALSQQTMLLDSDIMAKISLIKMNVTSFAFENIKSELVQMRLASEDQNHKSHVVHGEKPCLCSLRRNYNLPCRHSLDKLLLENNGVIPLKVISKRWRIYYVKGSVCTDDPNSPQSRLMLRLERFSLLLKTVSSEQESEDVIKRIDALYDELVGKSSVESAIPPATVISQKGRPKSTKREKLGIEHEDHAIKLTSRCHKRYNNTHIDTIDSNPGLLQQLHPLDAAQTLALVNPQGDGNCRFRAVSLALFGHEEGWVQAKKINAQHSPFLPKRVCNYRARY</sequence>